<dbReference type="InterPro" id="IPR052337">
    <property type="entry name" value="SAT4-like"/>
</dbReference>
<dbReference type="PANTHER" id="PTHR33048:SF42">
    <property type="entry name" value="INTEGRAL MEMBRANE PROTEIN"/>
    <property type="match status" value="1"/>
</dbReference>
<dbReference type="Pfam" id="PF20684">
    <property type="entry name" value="Fung_rhodopsin"/>
    <property type="match status" value="1"/>
</dbReference>
<evidence type="ECO:0000256" key="7">
    <source>
        <dbReference type="SAM" id="Phobius"/>
    </source>
</evidence>
<feature type="domain" description="Rhodopsin" evidence="8">
    <location>
        <begin position="47"/>
        <end position="284"/>
    </location>
</feature>
<feature type="compositionally biased region" description="Polar residues" evidence="6">
    <location>
        <begin position="321"/>
        <end position="342"/>
    </location>
</feature>
<organism evidence="9 10">
    <name type="scientific">Chaetomidium leptoderma</name>
    <dbReference type="NCBI Taxonomy" id="669021"/>
    <lineage>
        <taxon>Eukaryota</taxon>
        <taxon>Fungi</taxon>
        <taxon>Dikarya</taxon>
        <taxon>Ascomycota</taxon>
        <taxon>Pezizomycotina</taxon>
        <taxon>Sordariomycetes</taxon>
        <taxon>Sordariomycetidae</taxon>
        <taxon>Sordariales</taxon>
        <taxon>Chaetomiaceae</taxon>
        <taxon>Chaetomidium</taxon>
    </lineage>
</organism>
<feature type="transmembrane region" description="Helical" evidence="7">
    <location>
        <begin position="101"/>
        <end position="121"/>
    </location>
</feature>
<evidence type="ECO:0000259" key="8">
    <source>
        <dbReference type="Pfam" id="PF20684"/>
    </source>
</evidence>
<feature type="transmembrane region" description="Helical" evidence="7">
    <location>
        <begin position="65"/>
        <end position="89"/>
    </location>
</feature>
<evidence type="ECO:0000256" key="1">
    <source>
        <dbReference type="ARBA" id="ARBA00004141"/>
    </source>
</evidence>
<evidence type="ECO:0000256" key="5">
    <source>
        <dbReference type="ARBA" id="ARBA00038359"/>
    </source>
</evidence>
<evidence type="ECO:0000313" key="10">
    <source>
        <dbReference type="Proteomes" id="UP001302745"/>
    </source>
</evidence>
<feature type="transmembrane region" description="Helical" evidence="7">
    <location>
        <begin position="260"/>
        <end position="282"/>
    </location>
</feature>
<keyword evidence="10" id="KW-1185">Reference proteome</keyword>
<reference evidence="9" key="1">
    <citation type="journal article" date="2023" name="Mol. Phylogenet. Evol.">
        <title>Genome-scale phylogeny and comparative genomics of the fungal order Sordariales.</title>
        <authorList>
            <person name="Hensen N."/>
            <person name="Bonometti L."/>
            <person name="Westerberg I."/>
            <person name="Brannstrom I.O."/>
            <person name="Guillou S."/>
            <person name="Cros-Aarteil S."/>
            <person name="Calhoun S."/>
            <person name="Haridas S."/>
            <person name="Kuo A."/>
            <person name="Mondo S."/>
            <person name="Pangilinan J."/>
            <person name="Riley R."/>
            <person name="LaButti K."/>
            <person name="Andreopoulos B."/>
            <person name="Lipzen A."/>
            <person name="Chen C."/>
            <person name="Yan M."/>
            <person name="Daum C."/>
            <person name="Ng V."/>
            <person name="Clum A."/>
            <person name="Steindorff A."/>
            <person name="Ohm R.A."/>
            <person name="Martin F."/>
            <person name="Silar P."/>
            <person name="Natvig D.O."/>
            <person name="Lalanne C."/>
            <person name="Gautier V."/>
            <person name="Ament-Velasquez S.L."/>
            <person name="Kruys A."/>
            <person name="Hutchinson M.I."/>
            <person name="Powell A.J."/>
            <person name="Barry K."/>
            <person name="Miller A.N."/>
            <person name="Grigoriev I.V."/>
            <person name="Debuchy R."/>
            <person name="Gladieux P."/>
            <person name="Hiltunen Thoren M."/>
            <person name="Johannesson H."/>
        </authorList>
    </citation>
    <scope>NUCLEOTIDE SEQUENCE</scope>
    <source>
        <strain evidence="9">CBS 538.74</strain>
    </source>
</reference>
<keyword evidence="3 7" id="KW-1133">Transmembrane helix</keyword>
<evidence type="ECO:0000256" key="3">
    <source>
        <dbReference type="ARBA" id="ARBA00022989"/>
    </source>
</evidence>
<feature type="transmembrane region" description="Helical" evidence="7">
    <location>
        <begin position="141"/>
        <end position="162"/>
    </location>
</feature>
<evidence type="ECO:0000256" key="4">
    <source>
        <dbReference type="ARBA" id="ARBA00023136"/>
    </source>
</evidence>
<dbReference type="PANTHER" id="PTHR33048">
    <property type="entry name" value="PTH11-LIKE INTEGRAL MEMBRANE PROTEIN (AFU_ORTHOLOGUE AFUA_5G11245)"/>
    <property type="match status" value="1"/>
</dbReference>
<proteinExistence type="inferred from homology"/>
<feature type="transmembrane region" description="Helical" evidence="7">
    <location>
        <begin position="190"/>
        <end position="210"/>
    </location>
</feature>
<protein>
    <recommendedName>
        <fullName evidence="8">Rhodopsin domain-containing protein</fullName>
    </recommendedName>
</protein>
<feature type="region of interest" description="Disordered" evidence="6">
    <location>
        <begin position="293"/>
        <end position="342"/>
    </location>
</feature>
<feature type="transmembrane region" description="Helical" evidence="7">
    <location>
        <begin position="33"/>
        <end position="53"/>
    </location>
</feature>
<reference evidence="9" key="2">
    <citation type="submission" date="2023-05" db="EMBL/GenBank/DDBJ databases">
        <authorList>
            <consortium name="Lawrence Berkeley National Laboratory"/>
            <person name="Steindorff A."/>
            <person name="Hensen N."/>
            <person name="Bonometti L."/>
            <person name="Westerberg I."/>
            <person name="Brannstrom I.O."/>
            <person name="Guillou S."/>
            <person name="Cros-Aarteil S."/>
            <person name="Calhoun S."/>
            <person name="Haridas S."/>
            <person name="Kuo A."/>
            <person name="Mondo S."/>
            <person name="Pangilinan J."/>
            <person name="Riley R."/>
            <person name="Labutti K."/>
            <person name="Andreopoulos B."/>
            <person name="Lipzen A."/>
            <person name="Chen C."/>
            <person name="Yanf M."/>
            <person name="Daum C."/>
            <person name="Ng V."/>
            <person name="Clum A."/>
            <person name="Ohm R."/>
            <person name="Martin F."/>
            <person name="Silar P."/>
            <person name="Natvig D."/>
            <person name="Lalanne C."/>
            <person name="Gautier V."/>
            <person name="Ament-Velasquez S.L."/>
            <person name="Kruys A."/>
            <person name="Hutchinson M.I."/>
            <person name="Powell A.J."/>
            <person name="Barry K."/>
            <person name="Miller A.N."/>
            <person name="Grigoriev I.V."/>
            <person name="Debuchy R."/>
            <person name="Gladieux P."/>
            <person name="Thoren M.H."/>
            <person name="Johannesson H."/>
        </authorList>
    </citation>
    <scope>NUCLEOTIDE SEQUENCE</scope>
    <source>
        <strain evidence="9">CBS 538.74</strain>
    </source>
</reference>
<feature type="transmembrane region" description="Helical" evidence="7">
    <location>
        <begin position="222"/>
        <end position="240"/>
    </location>
</feature>
<keyword evidence="4 7" id="KW-0472">Membrane</keyword>
<accession>A0AAN6ZSZ8</accession>
<keyword evidence="2 7" id="KW-0812">Transmembrane</keyword>
<name>A0AAN6ZSZ8_9PEZI</name>
<comment type="caution">
    <text evidence="9">The sequence shown here is derived from an EMBL/GenBank/DDBJ whole genome shotgun (WGS) entry which is preliminary data.</text>
</comment>
<evidence type="ECO:0000256" key="6">
    <source>
        <dbReference type="SAM" id="MobiDB-lite"/>
    </source>
</evidence>
<dbReference type="GO" id="GO:0016020">
    <property type="term" value="C:membrane"/>
    <property type="evidence" value="ECO:0007669"/>
    <property type="project" value="UniProtKB-SubCell"/>
</dbReference>
<dbReference type="Proteomes" id="UP001302745">
    <property type="component" value="Unassembled WGS sequence"/>
</dbReference>
<gene>
    <name evidence="9" type="ORF">C8A00DRAFT_37577</name>
</gene>
<evidence type="ECO:0000256" key="2">
    <source>
        <dbReference type="ARBA" id="ARBA00022692"/>
    </source>
</evidence>
<comment type="subcellular location">
    <subcellularLocation>
        <location evidence="1">Membrane</location>
        <topology evidence="1">Multi-pass membrane protein</topology>
    </subcellularLocation>
</comment>
<sequence length="342" mass="37694">MPWPQSLTTRHHAEVVAAAEIGHEDHGPYLLRVVWALAGLSSLFLGLRLYCKLSRRLRRLWWDDYVLLASWIALIYSISLATVAVSYGLGKHYEHLSDEAITELGMFSMASGFGSILATCWSKTSFAITLLRISEGRMRQVILFIIISVNLVLGSNGVIHWVQCWPVEKTWHYHMEGSCLPADVVRNYNTAVAVFSGVMDIVLALLPWKIIWGSAINKREMLGALLAMSAGVFDGVIAFLKIKTMYVIGNANATTVDLMIFGTAEPATAIIAASIPMLRVLIQRDPHSKPSDFVELVTKRSNAPPRPGPESTSDIEKKPTAESSWSENPALEGTTSQGDVNK</sequence>
<dbReference type="InterPro" id="IPR049326">
    <property type="entry name" value="Rhodopsin_dom_fungi"/>
</dbReference>
<evidence type="ECO:0000313" key="9">
    <source>
        <dbReference type="EMBL" id="KAK4149827.1"/>
    </source>
</evidence>
<comment type="similarity">
    <text evidence="5">Belongs to the SAT4 family.</text>
</comment>
<dbReference type="AlphaFoldDB" id="A0AAN6ZSZ8"/>
<dbReference type="EMBL" id="MU857120">
    <property type="protein sequence ID" value="KAK4149827.1"/>
    <property type="molecule type" value="Genomic_DNA"/>
</dbReference>